<dbReference type="RefSeq" id="WP_013562217.1">
    <property type="nucleotide sequence ID" value="NC_014961.1"/>
</dbReference>
<evidence type="ECO:0000313" key="3">
    <source>
        <dbReference type="EMBL" id="ADV64995.1"/>
    </source>
</evidence>
<dbReference type="GO" id="GO:0016020">
    <property type="term" value="C:membrane"/>
    <property type="evidence" value="ECO:0007669"/>
    <property type="project" value="InterPro"/>
</dbReference>
<dbReference type="EMBL" id="CP002363">
    <property type="protein sequence ID" value="ADV64995.1"/>
    <property type="molecule type" value="Genomic_DNA"/>
</dbReference>
<feature type="transmembrane region" description="Helical" evidence="1">
    <location>
        <begin position="121"/>
        <end position="139"/>
    </location>
</feature>
<dbReference type="GeneID" id="10153382"/>
<dbReference type="KEGG" id="dmu:Desmu_0688"/>
<feature type="transmembrane region" description="Helical" evidence="1">
    <location>
        <begin position="95"/>
        <end position="115"/>
    </location>
</feature>
<protein>
    <recommendedName>
        <fullName evidence="2">EamA domain-containing protein</fullName>
    </recommendedName>
</protein>
<keyword evidence="1" id="KW-1133">Transmembrane helix</keyword>
<sequence length="292" mass="31138" precursor="true">MPLGDMATGLLYLGLSVLMWSLTPSLISMDKARYNSFTANGLRALLAGVVMLPFTAEIILENPVDYLTAGALLGLIGILVGDSLYILTIRRLGPGLAVVLCYSYVATTQLLKQLVAPGGSVYVAVAASLIAIVGMYIAVREQLTFIVFNTTGLLAAALTNISWAAWSLISWIYVKGRGLNVLALTSARFIIPGLILTVYSTRRHGARELFTHAPRKLRYTMLSGLTGYLVGGTAYLESLKYIDVSQATIATAAVPVLSQLISSTTTGSRIRRSELAGALLVALSIVISSLYS</sequence>
<name>E8R919_DESM0</name>
<accession>E8R919</accession>
<feature type="domain" description="EamA" evidence="2">
    <location>
        <begin position="8"/>
        <end position="136"/>
    </location>
</feature>
<feature type="transmembrane region" description="Helical" evidence="1">
    <location>
        <begin position="6"/>
        <end position="29"/>
    </location>
</feature>
<dbReference type="OrthoDB" id="379320at2157"/>
<feature type="transmembrane region" description="Helical" evidence="1">
    <location>
        <begin position="41"/>
        <end position="60"/>
    </location>
</feature>
<dbReference type="Pfam" id="PF00892">
    <property type="entry name" value="EamA"/>
    <property type="match status" value="2"/>
</dbReference>
<dbReference type="InterPro" id="IPR000620">
    <property type="entry name" value="EamA_dom"/>
</dbReference>
<dbReference type="InterPro" id="IPR037185">
    <property type="entry name" value="EmrE-like"/>
</dbReference>
<dbReference type="STRING" id="765177.Desmu_0688"/>
<keyword evidence="1" id="KW-0472">Membrane</keyword>
<organism evidence="3 4">
    <name type="scientific">Desulfurococcus mucosus (strain ATCC 35584 / DSM 2162 / JCM 9187 / O7/1)</name>
    <dbReference type="NCBI Taxonomy" id="765177"/>
    <lineage>
        <taxon>Archaea</taxon>
        <taxon>Thermoproteota</taxon>
        <taxon>Thermoprotei</taxon>
        <taxon>Desulfurococcales</taxon>
        <taxon>Desulfurococcaceae</taxon>
        <taxon>Desulfurococcus</taxon>
    </lineage>
</organism>
<reference evidence="4" key="1">
    <citation type="submission" date="2010-11" db="EMBL/GenBank/DDBJ databases">
        <title>The complete genome of Desulfurococcus mucosus DSM 2162.</title>
        <authorList>
            <consortium name="US DOE Joint Genome Institute (JGI-PGF)"/>
            <person name="Lucas S."/>
            <person name="Copeland A."/>
            <person name="Lapidus A."/>
            <person name="Bruce D."/>
            <person name="Goodwin L."/>
            <person name="Pitluck S."/>
            <person name="Kyrpides N."/>
            <person name="Mavromatis K."/>
            <person name="Pagani I."/>
            <person name="Ivanova N."/>
            <person name="Ovchinnikova G."/>
            <person name="Chertkov O."/>
            <person name="Held B."/>
            <person name="Brettin T."/>
            <person name="Detter J.C."/>
            <person name="Tapia R."/>
            <person name="Han C."/>
            <person name="Land M."/>
            <person name="Hauser L."/>
            <person name="Markowitz V."/>
            <person name="Cheng J.-F."/>
            <person name="Hugenholtz P."/>
            <person name="Woyke T."/>
            <person name="Wu D."/>
            <person name="Wirth R."/>
            <person name="Bilek Y."/>
            <person name="Hader T."/>
            <person name="Klenk H.-P."/>
            <person name="Eisen J.A."/>
        </authorList>
    </citation>
    <scope>NUCLEOTIDE SEQUENCE [LARGE SCALE GENOMIC DNA]</scope>
    <source>
        <strain evidence="4">ATCC 35584 / DSM 2162 / JCM 9187 / O7/1</strain>
    </source>
</reference>
<dbReference type="eggNOG" id="arCOG00272">
    <property type="taxonomic scope" value="Archaea"/>
</dbReference>
<gene>
    <name evidence="3" type="ordered locus">Desmu_0688</name>
</gene>
<dbReference type="SUPFAM" id="SSF103481">
    <property type="entry name" value="Multidrug resistance efflux transporter EmrE"/>
    <property type="match status" value="1"/>
</dbReference>
<feature type="transmembrane region" description="Helical" evidence="1">
    <location>
        <begin position="151"/>
        <end position="173"/>
    </location>
</feature>
<evidence type="ECO:0000259" key="2">
    <source>
        <dbReference type="Pfam" id="PF00892"/>
    </source>
</evidence>
<evidence type="ECO:0000256" key="1">
    <source>
        <dbReference type="SAM" id="Phobius"/>
    </source>
</evidence>
<dbReference type="AlphaFoldDB" id="E8R919"/>
<keyword evidence="1" id="KW-0812">Transmembrane</keyword>
<proteinExistence type="predicted"/>
<evidence type="ECO:0000313" key="4">
    <source>
        <dbReference type="Proteomes" id="UP000001068"/>
    </source>
</evidence>
<feature type="domain" description="EamA" evidence="2">
    <location>
        <begin position="151"/>
        <end position="289"/>
    </location>
</feature>
<reference evidence="3 4" key="2">
    <citation type="journal article" date="2011" name="Stand. Genomic Sci.">
        <title>Complete genome sequence of Desulfurococcus mucosus type strain (O7/1).</title>
        <authorList>
            <person name="Wirth R."/>
            <person name="Chertkov O."/>
            <person name="Held B."/>
            <person name="Lapidus A."/>
            <person name="Nolan M."/>
            <person name="Lucas S."/>
            <person name="Hammon N."/>
            <person name="Deshpande S."/>
            <person name="Cheng J.F."/>
            <person name="Tapia R."/>
            <person name="Han C."/>
            <person name="Goodwin L."/>
            <person name="Pitluck S."/>
            <person name="Liolios K."/>
            <person name="Ioanna P."/>
            <person name="Ivanova N."/>
            <person name="Mavromatis K."/>
            <person name="Mikhailova N."/>
            <person name="Pati A."/>
            <person name="Chen A."/>
            <person name="Palaniappan K."/>
            <person name="Land M."/>
            <person name="Hauser L."/>
            <person name="Chang Y.J."/>
            <person name="Jeffries C.D."/>
            <person name="Bilek Y."/>
            <person name="Hader T."/>
            <person name="Rohde M."/>
            <person name="Spring S."/>
            <person name="Sikorski J."/>
            <person name="Goker M."/>
            <person name="Woyke T."/>
            <person name="Bristow J."/>
            <person name="Eisen J.A."/>
            <person name="Markowitz V."/>
            <person name="Hugenholtz P."/>
            <person name="Kyrpides N.C."/>
            <person name="Klenk H.P."/>
        </authorList>
    </citation>
    <scope>NUCLEOTIDE SEQUENCE [LARGE SCALE GENOMIC DNA]</scope>
    <source>
        <strain evidence="4">ATCC 35584 / DSM 2162 / JCM 9187 / O7/1</strain>
    </source>
</reference>
<dbReference type="Proteomes" id="UP000001068">
    <property type="component" value="Chromosome"/>
</dbReference>
<keyword evidence="4" id="KW-1185">Reference proteome</keyword>
<feature type="transmembrane region" description="Helical" evidence="1">
    <location>
        <begin position="179"/>
        <end position="199"/>
    </location>
</feature>
<feature type="transmembrane region" description="Helical" evidence="1">
    <location>
        <begin position="66"/>
        <end position="88"/>
    </location>
</feature>
<dbReference type="HOGENOM" id="CLU_951891_0_0_2"/>